<dbReference type="InterPro" id="IPR036390">
    <property type="entry name" value="WH_DNA-bd_sf"/>
</dbReference>
<dbReference type="OrthoDB" id="7468994at2"/>
<reference evidence="1 2" key="1">
    <citation type="submission" date="2018-09" db="EMBL/GenBank/DDBJ databases">
        <authorList>
            <person name="Zhu H."/>
        </authorList>
    </citation>
    <scope>NUCLEOTIDE SEQUENCE [LARGE SCALE GENOMIC DNA]</scope>
    <source>
        <strain evidence="1 2">K2R01-6</strain>
    </source>
</reference>
<dbReference type="AlphaFoldDB" id="A0A418WRG1"/>
<proteinExistence type="predicted"/>
<dbReference type="EMBL" id="QYUM01000002">
    <property type="protein sequence ID" value="RJF93786.1"/>
    <property type="molecule type" value="Genomic_DNA"/>
</dbReference>
<accession>A0A418WRG1</accession>
<dbReference type="SUPFAM" id="SSF46785">
    <property type="entry name" value="Winged helix' DNA-binding domain"/>
    <property type="match status" value="1"/>
</dbReference>
<organism evidence="1 2">
    <name type="scientific">Sphingomonas cavernae</name>
    <dbReference type="NCBI Taxonomy" id="2320861"/>
    <lineage>
        <taxon>Bacteria</taxon>
        <taxon>Pseudomonadati</taxon>
        <taxon>Pseudomonadota</taxon>
        <taxon>Alphaproteobacteria</taxon>
        <taxon>Sphingomonadales</taxon>
        <taxon>Sphingomonadaceae</taxon>
        <taxon>Sphingomonas</taxon>
    </lineage>
</organism>
<sequence length="233" mass="25768">MTANGTQRRNLVATTADRLRDLVFAAEPDSLVGALQDLAKALDVGIVTIQQAARVLEHEGLLEARRGPGGGYYGRRPDAAALERSIAAYLRSNPTSFEEAVNITSLLFNELVPAAADCADAALRAELEQLSRRLENCNTASDCGRFESDFQDLLFRMVDWPLFKLLTVVTLRVGVTKAGRLLRGSEEAVADWREGRQRIISAILRSDRELARFEADRSNRRVVLQGMREHAST</sequence>
<dbReference type="Gene3D" id="1.10.10.10">
    <property type="entry name" value="Winged helix-like DNA-binding domain superfamily/Winged helix DNA-binding domain"/>
    <property type="match status" value="1"/>
</dbReference>
<dbReference type="InterPro" id="IPR036388">
    <property type="entry name" value="WH-like_DNA-bd_sf"/>
</dbReference>
<protein>
    <submittedName>
        <fullName evidence="1">FCD domain-containing protein</fullName>
    </submittedName>
</protein>
<gene>
    <name evidence="1" type="ORF">D3876_05720</name>
</gene>
<comment type="caution">
    <text evidence="1">The sequence shown here is derived from an EMBL/GenBank/DDBJ whole genome shotgun (WGS) entry which is preliminary data.</text>
</comment>
<keyword evidence="2" id="KW-1185">Reference proteome</keyword>
<dbReference type="RefSeq" id="WP_119760231.1">
    <property type="nucleotide sequence ID" value="NZ_QYUM01000002.1"/>
</dbReference>
<name>A0A418WRG1_9SPHN</name>
<dbReference type="Proteomes" id="UP000286100">
    <property type="component" value="Unassembled WGS sequence"/>
</dbReference>
<evidence type="ECO:0000313" key="1">
    <source>
        <dbReference type="EMBL" id="RJF93786.1"/>
    </source>
</evidence>
<evidence type="ECO:0000313" key="2">
    <source>
        <dbReference type="Proteomes" id="UP000286100"/>
    </source>
</evidence>